<comment type="caution">
    <text evidence="1">The sequence shown here is derived from an EMBL/GenBank/DDBJ whole genome shotgun (WGS) entry which is preliminary data.</text>
</comment>
<evidence type="ECO:0000313" key="1">
    <source>
        <dbReference type="EMBL" id="ECI4012706.1"/>
    </source>
</evidence>
<gene>
    <name evidence="1" type="ORF">DN310_26305</name>
</gene>
<organism evidence="1">
    <name type="scientific">Salmonella enterica subsp. salamae</name>
    <dbReference type="NCBI Taxonomy" id="59202"/>
    <lineage>
        <taxon>Bacteria</taxon>
        <taxon>Pseudomonadati</taxon>
        <taxon>Pseudomonadota</taxon>
        <taxon>Gammaproteobacteria</taxon>
        <taxon>Enterobacterales</taxon>
        <taxon>Enterobacteriaceae</taxon>
        <taxon>Salmonella</taxon>
    </lineage>
</organism>
<name>A0A5Y3N216_SALER</name>
<dbReference type="GO" id="GO:0016811">
    <property type="term" value="F:hydrolase activity, acting on carbon-nitrogen (but not peptide) bonds, in linear amides"/>
    <property type="evidence" value="ECO:0007669"/>
    <property type="project" value="TreeGrafter"/>
</dbReference>
<accession>A0A5Y3N216</accession>
<reference evidence="1" key="1">
    <citation type="submission" date="2018-06" db="EMBL/GenBank/DDBJ databases">
        <authorList>
            <person name="Ashton P.M."/>
            <person name="Dallman T."/>
            <person name="Nair S."/>
            <person name="De Pinna E."/>
            <person name="Peters T."/>
            <person name="Grant K."/>
        </authorList>
    </citation>
    <scope>NUCLEOTIDE SEQUENCE [LARGE SCALE GENOMIC DNA]</scope>
    <source>
        <strain evidence="1">275803</strain>
    </source>
</reference>
<dbReference type="EMBL" id="AAIVAV010000063">
    <property type="protein sequence ID" value="ECI4012706.1"/>
    <property type="molecule type" value="Genomic_DNA"/>
</dbReference>
<proteinExistence type="predicted"/>
<protein>
    <submittedName>
        <fullName evidence="1">PIG-L family deacetylase</fullName>
    </submittedName>
</protein>
<dbReference type="PANTHER" id="PTHR12993">
    <property type="entry name" value="N-ACETYLGLUCOSAMINYL-PHOSPHATIDYLINOSITOL DE-N-ACETYLASE-RELATED"/>
    <property type="match status" value="1"/>
</dbReference>
<sequence length="220" mass="25196">MSIDFIEENTIYHKGILAIGAHPDDIELGCGASLARYSDEGYHVVAVVMTKGEKGCDENTDRHYEALHALESLGCKQVFLFHFEDTRISRCIDKMINSLENVIYNHISSTVKIVRAYTMHKSDRHQDHRSVHYASIVACRSISQILCYETPSIHNDFTPQLFESITEELFSRKLHALSFHKSQIYRKYMQEEELRTVAKFRGLQAGCELGEGFVVHKIVV</sequence>
<dbReference type="Proteomes" id="UP000839598">
    <property type="component" value="Unassembled WGS sequence"/>
</dbReference>
<dbReference type="Pfam" id="PF02585">
    <property type="entry name" value="PIG-L"/>
    <property type="match status" value="1"/>
</dbReference>
<dbReference type="SUPFAM" id="SSF102588">
    <property type="entry name" value="LmbE-like"/>
    <property type="match status" value="1"/>
</dbReference>
<dbReference type="AlphaFoldDB" id="A0A5Y3N216"/>
<dbReference type="InterPro" id="IPR024078">
    <property type="entry name" value="LmbE-like_dom_sf"/>
</dbReference>
<dbReference type="PANTHER" id="PTHR12993:SF11">
    <property type="entry name" value="N-ACETYLGLUCOSAMINYL-PHOSPHATIDYLINOSITOL DE-N-ACETYLASE"/>
    <property type="match status" value="1"/>
</dbReference>
<dbReference type="Gene3D" id="3.40.50.10320">
    <property type="entry name" value="LmbE-like"/>
    <property type="match status" value="1"/>
</dbReference>
<dbReference type="InterPro" id="IPR003737">
    <property type="entry name" value="GlcNAc_PI_deacetylase-related"/>
</dbReference>